<keyword evidence="5" id="KW-0677">Repeat</keyword>
<dbReference type="SUPFAM" id="SSF48452">
    <property type="entry name" value="TPR-like"/>
    <property type="match status" value="2"/>
</dbReference>
<dbReference type="InterPro" id="IPR011989">
    <property type="entry name" value="ARM-like"/>
</dbReference>
<keyword evidence="6 11" id="KW-0802">TPR repeat</keyword>
<feature type="region of interest" description="Disordered" evidence="12">
    <location>
        <begin position="724"/>
        <end position="749"/>
    </location>
</feature>
<keyword evidence="8" id="KW-0472">Membrane</keyword>
<evidence type="ECO:0000256" key="12">
    <source>
        <dbReference type="SAM" id="MobiDB-lite"/>
    </source>
</evidence>
<evidence type="ECO:0000256" key="6">
    <source>
        <dbReference type="ARBA" id="ARBA00022803"/>
    </source>
</evidence>
<dbReference type="InterPro" id="IPR001623">
    <property type="entry name" value="DnaJ_domain"/>
</dbReference>
<dbReference type="Gene3D" id="1.10.287.110">
    <property type="entry name" value="DnaJ domain"/>
    <property type="match status" value="1"/>
</dbReference>
<dbReference type="Proteomes" id="UP000044602">
    <property type="component" value="Unassembled WGS sequence"/>
</dbReference>
<feature type="repeat" description="TPR" evidence="11">
    <location>
        <begin position="842"/>
        <end position="875"/>
    </location>
</feature>
<dbReference type="Gene3D" id="1.25.10.10">
    <property type="entry name" value="Leucine-rich Repeat Variant"/>
    <property type="match status" value="1"/>
</dbReference>
<dbReference type="SUPFAM" id="SSF46565">
    <property type="entry name" value="Chaperone J-domain"/>
    <property type="match status" value="1"/>
</dbReference>
<dbReference type="GO" id="GO:0000329">
    <property type="term" value="C:fungal-type vacuole membrane"/>
    <property type="evidence" value="ECO:0007669"/>
    <property type="project" value="TreeGrafter"/>
</dbReference>
<dbReference type="Gene3D" id="1.25.40.10">
    <property type="entry name" value="Tetratricopeptide repeat domain"/>
    <property type="match status" value="1"/>
</dbReference>
<dbReference type="InterPro" id="IPR036869">
    <property type="entry name" value="J_dom_sf"/>
</dbReference>
<dbReference type="SMART" id="SM00028">
    <property type="entry name" value="TPR"/>
    <property type="match status" value="3"/>
</dbReference>
<accession>A0A0G4KCX4</accession>
<dbReference type="Pfam" id="PF12755">
    <property type="entry name" value="Vac14_Fab1_bd"/>
    <property type="match status" value="1"/>
</dbReference>
<evidence type="ECO:0000256" key="2">
    <source>
        <dbReference type="ARBA" id="ARBA00004319"/>
    </source>
</evidence>
<dbReference type="PROSITE" id="PS50076">
    <property type="entry name" value="DNAJ_2"/>
    <property type="match status" value="1"/>
</dbReference>
<evidence type="ECO:0000259" key="13">
    <source>
        <dbReference type="PROSITE" id="PS50076"/>
    </source>
</evidence>
<dbReference type="Pfam" id="PF00226">
    <property type="entry name" value="DnaJ"/>
    <property type="match status" value="1"/>
</dbReference>
<feature type="repeat" description="HEAT" evidence="10">
    <location>
        <begin position="99"/>
        <end position="134"/>
    </location>
</feature>
<evidence type="ECO:0000256" key="8">
    <source>
        <dbReference type="ARBA" id="ARBA00023136"/>
    </source>
</evidence>
<feature type="region of interest" description="Disordered" evidence="12">
    <location>
        <begin position="1236"/>
        <end position="1298"/>
    </location>
</feature>
<dbReference type="InterPro" id="IPR026825">
    <property type="entry name" value="Vac14"/>
</dbReference>
<evidence type="ECO:0000313" key="15">
    <source>
        <dbReference type="Proteomes" id="UP000044602"/>
    </source>
</evidence>
<dbReference type="PROSITE" id="PS50077">
    <property type="entry name" value="HEAT_REPEAT"/>
    <property type="match status" value="1"/>
</dbReference>
<keyword evidence="4" id="KW-0732">Signal</keyword>
<feature type="compositionally biased region" description="Acidic residues" evidence="12">
    <location>
        <begin position="319"/>
        <end position="336"/>
    </location>
</feature>
<sequence length="1298" mass="144383">SHPLKHDLSIPATMDANVQRLLNDKLYDKRKVGALELERVIRDLVASKDYNRVEAILEQLCNEYAYAVHQPHARNGGLIGLAAAGIALGSELARYLAKIVPPVLACFTDQDARVRYYACEAMYNIAKVAKGEILIYFNNIFDALCKLGADSELSVKNGAELLDRLVKDIVSESAASYVSVLETEPEYGGPEKDFSEDRPRPPTAFSLQRFIPLLKDRIWVINPFTRQFLVGWITLLDSIPDLEIVTFLPDFLAGLLKFLSDTNKDVQVATQACLNKFLNEIKRISRVKKGLAESKKSREGGKRKREDSVDSGSLHDGLQEGDEIDSQMSGDDDDVSAEEDWVPGQDVHINYREILDILTATLDSPLAHPQADLDYAAAVSALTLLFLNDHEATRVAALTWLIMLHRKAPRKVLAFNDGTFPALLKTLSDPAEAVVTKDLQLLSQISRNSEDDYFSNFMVNLLQLFATDRKLLETRGNLIIRQLCVSLSAERIYRTLADCIEKEEDVEFASIMVQILNNNLITAPELADLRKRLRNLETKDGQAFFVALFRSWCYNAVATFSLCLLAQAYEQAYNLLQIFAELEMTVNILIQIDKLVQLIESPVFTYLRLQLLEPEKFPYLYKCLYGLLMLLPQSSAFAALKNRLNSVSSIGYLHITPRPTASTSAGANFDRPNRLKGREEAIIKWGDLLEKFRSVQEKARRTQRHAGEGLDDGAPLGVGDIRLGDGPEMKGGSKDTRNMPGPPVPMKDPGSRPPLYRLLFYSSALPSLLPSPLAMHVNISTLAVAAALFATPLVSALNAESIPSDLPVSELLSSAQSHLSRGETSDALLYYDAAVARDPSNYLTFFKRATTYLSLGRTSQATEDYNRVLSLKPDFEGAHIQLAKIRARSADWEGAKEHYKLANKDAASPELAALDEAQGAAQLAEAAERAGDFETCVHQAGEAIMTANRAVYLRELRSRCRFARGEVEEGMGDLHHILQMRPGDTAPHVTISANTFYGLDDLNNGMAQIRKCLHSDPDSKPCKKMLKQQKVIDKTLAKVAKAFEKNQPMTGVKMLIDNGEDAGLITNIKSQVEELKQDGTIPANAPSALYMRVVELACEGYYEMNSKKTKQYCDNALALNEQSFYGLLHRAREQMDKEEFEDAVRTLEEAKNVKPEKQNIVRPLQQKAQIALKRSKTKDYYKVLGVTNDADARQIKSAYRKLSKLHHPDKAHKQGLTKEAAEKKMAAINEAYEVLSDPELRERFDRGDDPNDQEQQRGNPFQGSPFGHPYMHQQGPGGGGSQFKFHFGGGGGGGGFPF</sequence>
<dbReference type="EMBL" id="CVQH01000001">
    <property type="protein sequence ID" value="CRJ79914.1"/>
    <property type="molecule type" value="Genomic_DNA"/>
</dbReference>
<keyword evidence="7" id="KW-0256">Endoplasmic reticulum</keyword>
<evidence type="ECO:0000256" key="10">
    <source>
        <dbReference type="PROSITE-ProRule" id="PRU00103"/>
    </source>
</evidence>
<dbReference type="PROSITE" id="PS50005">
    <property type="entry name" value="TPR"/>
    <property type="match status" value="1"/>
</dbReference>
<evidence type="ECO:0000256" key="7">
    <source>
        <dbReference type="ARBA" id="ARBA00022824"/>
    </source>
</evidence>
<feature type="compositionally biased region" description="Basic and acidic residues" evidence="12">
    <location>
        <begin position="1238"/>
        <end position="1249"/>
    </location>
</feature>
<proteinExistence type="inferred from homology"/>
<organism evidence="14 15">
    <name type="scientific">Verticillium longisporum</name>
    <name type="common">Verticillium dahliae var. longisporum</name>
    <dbReference type="NCBI Taxonomy" id="100787"/>
    <lineage>
        <taxon>Eukaryota</taxon>
        <taxon>Fungi</taxon>
        <taxon>Dikarya</taxon>
        <taxon>Ascomycota</taxon>
        <taxon>Pezizomycotina</taxon>
        <taxon>Sordariomycetes</taxon>
        <taxon>Hypocreomycetidae</taxon>
        <taxon>Glomerellales</taxon>
        <taxon>Plectosphaerellaceae</taxon>
        <taxon>Verticillium</taxon>
    </lineage>
</organism>
<dbReference type="GO" id="GO:0070772">
    <property type="term" value="C:PAS complex"/>
    <property type="evidence" value="ECO:0007669"/>
    <property type="project" value="InterPro"/>
</dbReference>
<reference evidence="15" key="1">
    <citation type="submission" date="2015-05" db="EMBL/GenBank/DDBJ databases">
        <authorList>
            <person name="Fogelqvist Johan"/>
        </authorList>
    </citation>
    <scope>NUCLEOTIDE SEQUENCE [LARGE SCALE GENOMIC DNA]</scope>
</reference>
<evidence type="ECO:0000256" key="5">
    <source>
        <dbReference type="ARBA" id="ARBA00022737"/>
    </source>
</evidence>
<dbReference type="InterPro" id="IPR021841">
    <property type="entry name" value="VAC14_Fig4p-bd"/>
</dbReference>
<dbReference type="PANTHER" id="PTHR16023">
    <property type="entry name" value="TAX1 BINDING PROTEIN-RELATED"/>
    <property type="match status" value="1"/>
</dbReference>
<dbReference type="FunFam" id="1.25.40.10:FF:000224">
    <property type="entry name" value="DnaJ and TPR domain protein"/>
    <property type="match status" value="1"/>
</dbReference>
<gene>
    <name evidence="14" type="ORF">BN1708_000120</name>
</gene>
<protein>
    <recommendedName>
        <fullName evidence="9">Tetratricopeptide repeat and J domain-containing co-chaperone DNJ1</fullName>
    </recommendedName>
</protein>
<evidence type="ECO:0000256" key="1">
    <source>
        <dbReference type="ARBA" id="ARBA00004308"/>
    </source>
</evidence>
<dbReference type="STRING" id="100787.A0A0G4KCX4"/>
<dbReference type="InterPro" id="IPR019734">
    <property type="entry name" value="TPR_rpt"/>
</dbReference>
<evidence type="ECO:0000256" key="11">
    <source>
        <dbReference type="PROSITE-ProRule" id="PRU00339"/>
    </source>
</evidence>
<dbReference type="PRINTS" id="PR00625">
    <property type="entry name" value="JDOMAIN"/>
</dbReference>
<evidence type="ECO:0000256" key="4">
    <source>
        <dbReference type="ARBA" id="ARBA00022729"/>
    </source>
</evidence>
<dbReference type="GO" id="GO:0006661">
    <property type="term" value="P:phosphatidylinositol biosynthetic process"/>
    <property type="evidence" value="ECO:0007669"/>
    <property type="project" value="InterPro"/>
</dbReference>
<feature type="compositionally biased region" description="Gly residues" evidence="12">
    <location>
        <begin position="1275"/>
        <end position="1298"/>
    </location>
</feature>
<dbReference type="InterPro" id="IPR011990">
    <property type="entry name" value="TPR-like_helical_dom_sf"/>
</dbReference>
<dbReference type="PANTHER" id="PTHR16023:SF0">
    <property type="entry name" value="PROTEIN VAC14 HOMOLOG"/>
    <property type="match status" value="1"/>
</dbReference>
<comment type="similarity">
    <text evidence="3">Belongs to the VAC14 family.</text>
</comment>
<dbReference type="Pfam" id="PF13181">
    <property type="entry name" value="TPR_8"/>
    <property type="match status" value="1"/>
</dbReference>
<evidence type="ECO:0000313" key="14">
    <source>
        <dbReference type="EMBL" id="CRJ79914.1"/>
    </source>
</evidence>
<feature type="non-terminal residue" evidence="14">
    <location>
        <position position="1"/>
    </location>
</feature>
<dbReference type="InterPro" id="IPR016024">
    <property type="entry name" value="ARM-type_fold"/>
</dbReference>
<dbReference type="FunFam" id="1.10.287.110:FF:000083">
    <property type="entry name" value="DnaJ and TPR domain protein"/>
    <property type="match status" value="1"/>
</dbReference>
<dbReference type="SUPFAM" id="SSF48371">
    <property type="entry name" value="ARM repeat"/>
    <property type="match status" value="1"/>
</dbReference>
<evidence type="ECO:0000256" key="3">
    <source>
        <dbReference type="ARBA" id="ARBA00010225"/>
    </source>
</evidence>
<dbReference type="SMART" id="SM00271">
    <property type="entry name" value="DnaJ"/>
    <property type="match status" value="1"/>
</dbReference>
<feature type="compositionally biased region" description="Basic and acidic residues" evidence="12">
    <location>
        <begin position="724"/>
        <end position="737"/>
    </location>
</feature>
<feature type="compositionally biased region" description="Basic and acidic residues" evidence="12">
    <location>
        <begin position="292"/>
        <end position="308"/>
    </location>
</feature>
<feature type="domain" description="J" evidence="13">
    <location>
        <begin position="1179"/>
        <end position="1248"/>
    </location>
</feature>
<dbReference type="CDD" id="cd06257">
    <property type="entry name" value="DnaJ"/>
    <property type="match status" value="1"/>
</dbReference>
<dbReference type="InterPro" id="IPR021133">
    <property type="entry name" value="HEAT_type_2"/>
</dbReference>
<name>A0A0G4KCX4_VERLO</name>
<keyword evidence="15" id="KW-1185">Reference proteome</keyword>
<dbReference type="Pfam" id="PF11916">
    <property type="entry name" value="Vac14_Fig4_bd"/>
    <property type="match status" value="1"/>
</dbReference>
<dbReference type="GO" id="GO:0005788">
    <property type="term" value="C:endoplasmic reticulum lumen"/>
    <property type="evidence" value="ECO:0007669"/>
    <property type="project" value="UniProtKB-SubCell"/>
</dbReference>
<comment type="subcellular location">
    <subcellularLocation>
        <location evidence="1">Endomembrane system</location>
    </subcellularLocation>
    <subcellularLocation>
        <location evidence="2">Endoplasmic reticulum lumen</location>
    </subcellularLocation>
</comment>
<feature type="region of interest" description="Disordered" evidence="12">
    <location>
        <begin position="292"/>
        <end position="336"/>
    </location>
</feature>
<dbReference type="GO" id="GO:0010008">
    <property type="term" value="C:endosome membrane"/>
    <property type="evidence" value="ECO:0007669"/>
    <property type="project" value="TreeGrafter"/>
</dbReference>
<evidence type="ECO:0000256" key="9">
    <source>
        <dbReference type="ARBA" id="ARBA00073740"/>
    </source>
</evidence>